<proteinExistence type="predicted"/>
<reference evidence="2 3" key="1">
    <citation type="submission" date="2024-01" db="EMBL/GenBank/DDBJ databases">
        <title>The genomes of 5 underutilized Papilionoideae crops provide insights into root nodulation and disease resistanc.</title>
        <authorList>
            <person name="Yuan L."/>
        </authorList>
    </citation>
    <scope>NUCLEOTIDE SEQUENCE [LARGE SCALE GENOMIC DNA]</scope>
    <source>
        <strain evidence="2">ZHUSHIDOU_FW_LH</strain>
        <tissue evidence="2">Leaf</tissue>
    </source>
</reference>
<evidence type="ECO:0000313" key="3">
    <source>
        <dbReference type="Proteomes" id="UP001372338"/>
    </source>
</evidence>
<keyword evidence="3" id="KW-1185">Reference proteome</keyword>
<comment type="caution">
    <text evidence="2">The sequence shown here is derived from an EMBL/GenBank/DDBJ whole genome shotgun (WGS) entry which is preliminary data.</text>
</comment>
<organism evidence="2 3">
    <name type="scientific">Crotalaria pallida</name>
    <name type="common">Smooth rattlebox</name>
    <name type="synonym">Crotalaria striata</name>
    <dbReference type="NCBI Taxonomy" id="3830"/>
    <lineage>
        <taxon>Eukaryota</taxon>
        <taxon>Viridiplantae</taxon>
        <taxon>Streptophyta</taxon>
        <taxon>Embryophyta</taxon>
        <taxon>Tracheophyta</taxon>
        <taxon>Spermatophyta</taxon>
        <taxon>Magnoliopsida</taxon>
        <taxon>eudicotyledons</taxon>
        <taxon>Gunneridae</taxon>
        <taxon>Pentapetalae</taxon>
        <taxon>rosids</taxon>
        <taxon>fabids</taxon>
        <taxon>Fabales</taxon>
        <taxon>Fabaceae</taxon>
        <taxon>Papilionoideae</taxon>
        <taxon>50 kb inversion clade</taxon>
        <taxon>genistoids sensu lato</taxon>
        <taxon>core genistoids</taxon>
        <taxon>Crotalarieae</taxon>
        <taxon>Crotalaria</taxon>
    </lineage>
</organism>
<feature type="region of interest" description="Disordered" evidence="1">
    <location>
        <begin position="1"/>
        <end position="51"/>
    </location>
</feature>
<protein>
    <submittedName>
        <fullName evidence="2">Uncharacterized protein</fullName>
    </submittedName>
</protein>
<evidence type="ECO:0000256" key="1">
    <source>
        <dbReference type="SAM" id="MobiDB-lite"/>
    </source>
</evidence>
<accession>A0AAN9E371</accession>
<name>A0AAN9E371_CROPI</name>
<sequence length="147" mass="16535">MKRRRRGYSPNMIDGLPKTGDTSNTDMKDAPKNQSPDVPGVPYVPDHDINPNADMRSVVDKLMDEELLKLHPDSIVVPTTGTAKGAISSVTAKKEEIKILAIAALLTKERILKQDERIYRARTIKLSLTFPLNPFLLFFPKYLSHYS</sequence>
<evidence type="ECO:0000313" key="2">
    <source>
        <dbReference type="EMBL" id="KAK7239694.1"/>
    </source>
</evidence>
<dbReference type="Proteomes" id="UP001372338">
    <property type="component" value="Unassembled WGS sequence"/>
</dbReference>
<dbReference type="EMBL" id="JAYWIO010000014">
    <property type="protein sequence ID" value="KAK7239694.1"/>
    <property type="molecule type" value="Genomic_DNA"/>
</dbReference>
<gene>
    <name evidence="2" type="ORF">RIF29_43346</name>
</gene>
<dbReference type="AlphaFoldDB" id="A0AAN9E371"/>